<dbReference type="Proteomes" id="UP000593560">
    <property type="component" value="Unassembled WGS sequence"/>
</dbReference>
<accession>A0A7J9GDT4</accession>
<gene>
    <name evidence="1" type="ORF">Gohar_006563</name>
</gene>
<sequence>MLKSFSGRLFVADSDCHHERSFTYSSRAKHVQAMRTATGFSVAGWLAIYFAKVVLSETASPTEFIICLSCELTNYAEIY</sequence>
<evidence type="ECO:0000313" key="2">
    <source>
        <dbReference type="Proteomes" id="UP000593560"/>
    </source>
</evidence>
<dbReference type="AlphaFoldDB" id="A0A7J9GDT4"/>
<organism evidence="1 2">
    <name type="scientific">Gossypium harknessii</name>
    <dbReference type="NCBI Taxonomy" id="34285"/>
    <lineage>
        <taxon>Eukaryota</taxon>
        <taxon>Viridiplantae</taxon>
        <taxon>Streptophyta</taxon>
        <taxon>Embryophyta</taxon>
        <taxon>Tracheophyta</taxon>
        <taxon>Spermatophyta</taxon>
        <taxon>Magnoliopsida</taxon>
        <taxon>eudicotyledons</taxon>
        <taxon>Gunneridae</taxon>
        <taxon>Pentapetalae</taxon>
        <taxon>rosids</taxon>
        <taxon>malvids</taxon>
        <taxon>Malvales</taxon>
        <taxon>Malvaceae</taxon>
        <taxon>Malvoideae</taxon>
        <taxon>Gossypium</taxon>
    </lineage>
</organism>
<reference evidence="1 2" key="1">
    <citation type="journal article" date="2019" name="Genome Biol. Evol.">
        <title>Insights into the evolution of the New World diploid cottons (Gossypium, subgenus Houzingenia) based on genome sequencing.</title>
        <authorList>
            <person name="Grover C.E."/>
            <person name="Arick M.A. 2nd"/>
            <person name="Thrash A."/>
            <person name="Conover J.L."/>
            <person name="Sanders W.S."/>
            <person name="Peterson D.G."/>
            <person name="Frelichowski J.E."/>
            <person name="Scheffler J.A."/>
            <person name="Scheffler B.E."/>
            <person name="Wendel J.F."/>
        </authorList>
    </citation>
    <scope>NUCLEOTIDE SEQUENCE [LARGE SCALE GENOMIC DNA]</scope>
    <source>
        <strain evidence="1">0</strain>
        <tissue evidence="1">Leaf</tissue>
    </source>
</reference>
<protein>
    <submittedName>
        <fullName evidence="1">Uncharacterized protein</fullName>
    </submittedName>
</protein>
<keyword evidence="2" id="KW-1185">Reference proteome</keyword>
<proteinExistence type="predicted"/>
<evidence type="ECO:0000313" key="1">
    <source>
        <dbReference type="EMBL" id="MBA0795722.1"/>
    </source>
</evidence>
<name>A0A7J9GDT4_9ROSI</name>
<comment type="caution">
    <text evidence="1">The sequence shown here is derived from an EMBL/GenBank/DDBJ whole genome shotgun (WGS) entry which is preliminary data.</text>
</comment>
<dbReference type="EMBL" id="JABFAD010000004">
    <property type="protein sequence ID" value="MBA0795722.1"/>
    <property type="molecule type" value="Genomic_DNA"/>
</dbReference>